<feature type="region of interest" description="Disordered" evidence="1">
    <location>
        <begin position="470"/>
        <end position="491"/>
    </location>
</feature>
<dbReference type="EMBL" id="JACIJE010000008">
    <property type="protein sequence ID" value="MBB5690780.1"/>
    <property type="molecule type" value="Genomic_DNA"/>
</dbReference>
<dbReference type="GO" id="GO:0005886">
    <property type="term" value="C:plasma membrane"/>
    <property type="evidence" value="ECO:0007669"/>
    <property type="project" value="TreeGrafter"/>
</dbReference>
<dbReference type="AlphaFoldDB" id="A0A840XUP4"/>
<feature type="domain" description="AsmA" evidence="2">
    <location>
        <begin position="3"/>
        <end position="180"/>
    </location>
</feature>
<keyword evidence="4" id="KW-1185">Reference proteome</keyword>
<reference evidence="3 4" key="1">
    <citation type="submission" date="2020-08" db="EMBL/GenBank/DDBJ databases">
        <title>Genomic Encyclopedia of Type Strains, Phase IV (KMG-IV): sequencing the most valuable type-strain genomes for metagenomic binning, comparative biology and taxonomic classification.</title>
        <authorList>
            <person name="Goeker M."/>
        </authorList>
    </citation>
    <scope>NUCLEOTIDE SEQUENCE [LARGE SCALE GENOMIC DNA]</scope>
    <source>
        <strain evidence="3 4">DSM 25895</strain>
    </source>
</reference>
<dbReference type="Proteomes" id="UP000562254">
    <property type="component" value="Unassembled WGS sequence"/>
</dbReference>
<dbReference type="InterPro" id="IPR052894">
    <property type="entry name" value="AsmA-related"/>
</dbReference>
<organism evidence="3 4">
    <name type="scientific">Neoroseomonas alkaliterrae</name>
    <dbReference type="NCBI Taxonomy" id="1452450"/>
    <lineage>
        <taxon>Bacteria</taxon>
        <taxon>Pseudomonadati</taxon>
        <taxon>Pseudomonadota</taxon>
        <taxon>Alphaproteobacteria</taxon>
        <taxon>Acetobacterales</taxon>
        <taxon>Acetobacteraceae</taxon>
        <taxon>Neoroseomonas</taxon>
    </lineage>
</organism>
<proteinExistence type="predicted"/>
<gene>
    <name evidence="3" type="ORF">FHS88_002920</name>
</gene>
<evidence type="ECO:0000313" key="4">
    <source>
        <dbReference type="Proteomes" id="UP000562254"/>
    </source>
</evidence>
<dbReference type="Pfam" id="PF05170">
    <property type="entry name" value="AsmA"/>
    <property type="match status" value="2"/>
</dbReference>
<evidence type="ECO:0000313" key="3">
    <source>
        <dbReference type="EMBL" id="MBB5690780.1"/>
    </source>
</evidence>
<evidence type="ECO:0000259" key="2">
    <source>
        <dbReference type="Pfam" id="PF05170"/>
    </source>
</evidence>
<comment type="caution">
    <text evidence="3">The sequence shown here is derived from an EMBL/GenBank/DDBJ whole genome shotgun (WGS) entry which is preliminary data.</text>
</comment>
<feature type="domain" description="AsmA" evidence="2">
    <location>
        <begin position="508"/>
        <end position="640"/>
    </location>
</feature>
<dbReference type="RefSeq" id="WP_184486013.1">
    <property type="nucleotide sequence ID" value="NZ_JACIJE010000008.1"/>
</dbReference>
<accession>A0A840XUP4</accession>
<dbReference type="GO" id="GO:0090313">
    <property type="term" value="P:regulation of protein targeting to membrane"/>
    <property type="evidence" value="ECO:0007669"/>
    <property type="project" value="TreeGrafter"/>
</dbReference>
<name>A0A840XUP4_9PROT</name>
<dbReference type="InterPro" id="IPR007844">
    <property type="entry name" value="AsmA"/>
</dbReference>
<sequence length="818" mass="81548">MAMPRAVKWGLAGLGGVLLLAILALAGLTLALNAGALTPRLLAAIEQATGRAAGLGAVSLRPGLTPRLAVDGATLANLPGGSQPEMARIRRMEASLALLPLLRGEVAFRRIVIEGAEILLERTAQGVPNWVLRPAATDPAPGGVAGAPPPPRPARRVAIGEVVLADSRLMLPDPRLGAVAVERMRVTGLGSAGPLAFAGSLALHGVSLAVEGEASQTEPRARGTLTAGRNRIGFEGGIGAATRIEAAIPEPETLRPLLAGLAPGMGWPAALPPLEGRLDLAADMAPQAAALRIGAMDLGAVAPGLALSALSVAMPAPDREAEIALEGARGGVGFRAVLGLDPPAALLAPEGGAPLALALRAEAGAARLEATGRLARPRAGEGLALDIRASLPDAAVLAPLLPGLPALREASLSARVAMEGGPARGIAVSPFAIASPMLAAEGALTLTPGTPFGVTGRLAVARADLDALRPQAAPAAAPPAPPPAGPAPPAAERRLIPDMPLPLAAARAWRGRVEVSAGEIVSGGAAWRDLAAVIAARDGVLEVQPFALATPGGVLRGQARLDARAEPPAVALALRSEGRGLDLGALRRAMGEAPSLEGRAEIRLDLSGHGAGTRAVAATLAGEAGLAMVEGRLAPAGLARLGPELVALLLPGAPREGLALRCLALRLDAADGVARSRALLLETSAGRIEGTAALDLRDEGLAARLVPDVTLFGVTVRAPVGVGGTLAAPRVGVDAGRALGQAARDAAANRLGLDRGGPAGGDCAAQLRLARFGAEGPLPAAPAPAAAPAPVPGVPRELQGPAQDVLRGLGGILGGGRR</sequence>
<dbReference type="PANTHER" id="PTHR30441">
    <property type="entry name" value="DUF748 DOMAIN-CONTAINING PROTEIN"/>
    <property type="match status" value="1"/>
</dbReference>
<feature type="compositionally biased region" description="Pro residues" evidence="1">
    <location>
        <begin position="476"/>
        <end position="489"/>
    </location>
</feature>
<protein>
    <submittedName>
        <fullName evidence="3">AsmA protein</fullName>
    </submittedName>
</protein>
<dbReference type="PANTHER" id="PTHR30441:SF8">
    <property type="entry name" value="DUF748 DOMAIN-CONTAINING PROTEIN"/>
    <property type="match status" value="1"/>
</dbReference>
<evidence type="ECO:0000256" key="1">
    <source>
        <dbReference type="SAM" id="MobiDB-lite"/>
    </source>
</evidence>